<reference evidence="13" key="1">
    <citation type="journal article" date="2019" name="Int. J. Syst. Evol. Microbiol.">
        <title>The Global Catalogue of Microorganisms (GCM) 10K type strain sequencing project: providing services to taxonomists for standard genome sequencing and annotation.</title>
        <authorList>
            <consortium name="The Broad Institute Genomics Platform"/>
            <consortium name="The Broad Institute Genome Sequencing Center for Infectious Disease"/>
            <person name="Wu L."/>
            <person name="Ma J."/>
        </authorList>
    </citation>
    <scope>NUCLEOTIDE SEQUENCE [LARGE SCALE GENOMIC DNA]</scope>
    <source>
        <strain evidence="13">LMG 29894</strain>
    </source>
</reference>
<feature type="transmembrane region" description="Helical" evidence="10">
    <location>
        <begin position="767"/>
        <end position="785"/>
    </location>
</feature>
<evidence type="ECO:0000256" key="3">
    <source>
        <dbReference type="ARBA" id="ARBA00022692"/>
    </source>
</evidence>
<dbReference type="Proteomes" id="UP001595791">
    <property type="component" value="Unassembled WGS sequence"/>
</dbReference>
<keyword evidence="8 10" id="KW-1133">Transmembrane helix</keyword>
<dbReference type="SUPFAM" id="SSF81665">
    <property type="entry name" value="Calcium ATPase, transmembrane domain M"/>
    <property type="match status" value="1"/>
</dbReference>
<dbReference type="CDD" id="cd02094">
    <property type="entry name" value="P-type_ATPase_Cu-like"/>
    <property type="match status" value="1"/>
</dbReference>
<evidence type="ECO:0000313" key="12">
    <source>
        <dbReference type="EMBL" id="MFC4158062.1"/>
    </source>
</evidence>
<dbReference type="PROSITE" id="PS01047">
    <property type="entry name" value="HMA_1"/>
    <property type="match status" value="1"/>
</dbReference>
<dbReference type="PRINTS" id="PR00119">
    <property type="entry name" value="CATATPASE"/>
</dbReference>
<dbReference type="Gene3D" id="3.40.1110.10">
    <property type="entry name" value="Calcium-transporting ATPase, cytoplasmic domain N"/>
    <property type="match status" value="1"/>
</dbReference>
<feature type="transmembrane region" description="Helical" evidence="10">
    <location>
        <begin position="744"/>
        <end position="761"/>
    </location>
</feature>
<dbReference type="InterPro" id="IPR023214">
    <property type="entry name" value="HAD_sf"/>
</dbReference>
<keyword evidence="6 10" id="KW-0067">ATP-binding</keyword>
<dbReference type="SFLD" id="SFLDG00002">
    <property type="entry name" value="C1.7:_P-type_atpase_like"/>
    <property type="match status" value="1"/>
</dbReference>
<organism evidence="12 13">
    <name type="scientific">Chitinimonas lacunae</name>
    <dbReference type="NCBI Taxonomy" id="1963018"/>
    <lineage>
        <taxon>Bacteria</taxon>
        <taxon>Pseudomonadati</taxon>
        <taxon>Pseudomonadota</taxon>
        <taxon>Betaproteobacteria</taxon>
        <taxon>Neisseriales</taxon>
        <taxon>Chitinibacteraceae</taxon>
        <taxon>Chitinimonas</taxon>
    </lineage>
</organism>
<evidence type="ECO:0000313" key="13">
    <source>
        <dbReference type="Proteomes" id="UP001595791"/>
    </source>
</evidence>
<feature type="transmembrane region" description="Helical" evidence="10">
    <location>
        <begin position="403"/>
        <end position="425"/>
    </location>
</feature>
<dbReference type="InterPro" id="IPR023298">
    <property type="entry name" value="ATPase_P-typ_TM_dom_sf"/>
</dbReference>
<dbReference type="InterPro" id="IPR006121">
    <property type="entry name" value="HMA_dom"/>
</dbReference>
<feature type="domain" description="HMA" evidence="11">
    <location>
        <begin position="6"/>
        <end position="71"/>
    </location>
</feature>
<evidence type="ECO:0000256" key="7">
    <source>
        <dbReference type="ARBA" id="ARBA00022967"/>
    </source>
</evidence>
<evidence type="ECO:0000259" key="11">
    <source>
        <dbReference type="PROSITE" id="PS50846"/>
    </source>
</evidence>
<dbReference type="CDD" id="cd00371">
    <property type="entry name" value="HMA"/>
    <property type="match status" value="1"/>
</dbReference>
<comment type="subcellular location">
    <subcellularLocation>
        <location evidence="10">Cell membrane</location>
    </subcellularLocation>
    <subcellularLocation>
        <location evidence="1">Endomembrane system</location>
        <topology evidence="1">Multi-pass membrane protein</topology>
    </subcellularLocation>
</comment>
<gene>
    <name evidence="12" type="ORF">ACFOW7_01700</name>
</gene>
<keyword evidence="4 10" id="KW-0479">Metal-binding</keyword>
<protein>
    <submittedName>
        <fullName evidence="12">Heavy metal translocating P-type ATPase</fullName>
    </submittedName>
</protein>
<feature type="transmembrane region" description="Helical" evidence="10">
    <location>
        <begin position="220"/>
        <end position="242"/>
    </location>
</feature>
<evidence type="ECO:0000256" key="9">
    <source>
        <dbReference type="ARBA" id="ARBA00023136"/>
    </source>
</evidence>
<feature type="domain" description="HMA" evidence="11">
    <location>
        <begin position="73"/>
        <end position="138"/>
    </location>
</feature>
<dbReference type="NCBIfam" id="TIGR01525">
    <property type="entry name" value="ATPase-IB_hvy"/>
    <property type="match status" value="1"/>
</dbReference>
<dbReference type="InterPro" id="IPR023299">
    <property type="entry name" value="ATPase_P-typ_cyto_dom_N"/>
</dbReference>
<keyword evidence="9 10" id="KW-0472">Membrane</keyword>
<feature type="transmembrane region" description="Helical" evidence="10">
    <location>
        <begin position="437"/>
        <end position="462"/>
    </location>
</feature>
<dbReference type="InterPro" id="IPR036163">
    <property type="entry name" value="HMA_dom_sf"/>
</dbReference>
<keyword evidence="3 10" id="KW-0812">Transmembrane</keyword>
<dbReference type="InterPro" id="IPR018303">
    <property type="entry name" value="ATPase_P-typ_P_site"/>
</dbReference>
<evidence type="ECO:0000256" key="1">
    <source>
        <dbReference type="ARBA" id="ARBA00004127"/>
    </source>
</evidence>
<dbReference type="PANTHER" id="PTHR43520">
    <property type="entry name" value="ATP7, ISOFORM B"/>
    <property type="match status" value="1"/>
</dbReference>
<dbReference type="Pfam" id="PF00702">
    <property type="entry name" value="Hydrolase"/>
    <property type="match status" value="1"/>
</dbReference>
<dbReference type="NCBIfam" id="TIGR01494">
    <property type="entry name" value="ATPase_P-type"/>
    <property type="match status" value="1"/>
</dbReference>
<comment type="similarity">
    <text evidence="2 10">Belongs to the cation transport ATPase (P-type) (TC 3.A.3) family. Type IB subfamily.</text>
</comment>
<evidence type="ECO:0000256" key="5">
    <source>
        <dbReference type="ARBA" id="ARBA00022741"/>
    </source>
</evidence>
<dbReference type="InterPro" id="IPR059000">
    <property type="entry name" value="ATPase_P-type_domA"/>
</dbReference>
<feature type="transmembrane region" description="Helical" evidence="10">
    <location>
        <begin position="159"/>
        <end position="178"/>
    </location>
</feature>
<dbReference type="SUPFAM" id="SSF81653">
    <property type="entry name" value="Calcium ATPase, transduction domain A"/>
    <property type="match status" value="1"/>
</dbReference>
<feature type="transmembrane region" description="Helical" evidence="10">
    <location>
        <begin position="190"/>
        <end position="208"/>
    </location>
</feature>
<dbReference type="InterPro" id="IPR008250">
    <property type="entry name" value="ATPase_P-typ_transduc_dom_A_sf"/>
</dbReference>
<dbReference type="InterPro" id="IPR027256">
    <property type="entry name" value="P-typ_ATPase_IB"/>
</dbReference>
<dbReference type="SUPFAM" id="SSF56784">
    <property type="entry name" value="HAD-like"/>
    <property type="match status" value="1"/>
</dbReference>
<evidence type="ECO:0000256" key="6">
    <source>
        <dbReference type="ARBA" id="ARBA00022840"/>
    </source>
</evidence>
<dbReference type="SFLD" id="SFLDF00027">
    <property type="entry name" value="p-type_atpase"/>
    <property type="match status" value="1"/>
</dbReference>
<dbReference type="InterPro" id="IPR044492">
    <property type="entry name" value="P_typ_ATPase_HD_dom"/>
</dbReference>
<dbReference type="Gene3D" id="2.70.150.10">
    <property type="entry name" value="Calcium-transporting ATPase, cytoplasmic transduction domain A"/>
    <property type="match status" value="1"/>
</dbReference>
<evidence type="ECO:0000256" key="2">
    <source>
        <dbReference type="ARBA" id="ARBA00006024"/>
    </source>
</evidence>
<sequence length="799" mass="83757">MTSAVLPHTLQVAGLDDATGAARVEQALAGLERVRVLGVNPVDGSVTLESDAPLDLSAVRAALDRAGYRLAETELMLGIGGMSCASCAARLEKVLRRTPGVLEAEVTFANEKARLRLSRPADRTAAEEAVFRAGFQVVAEVDESTTEAEATVAAVPRDWIVPALALLLALPLTVPMFTEPFGVHWMWPAWLQWALATPVQFVFGARFYRSAWTALRNGSGNMDLLVALGTSAAYGLSLYLWLGRDDPMPHLYFEAAAVVIALVLLGKWLEARARRRTGDALRALQSLRPARARIWRQGAEVEVPLAAVRVGDLVIVRPGERVPVDGRIVEGMSQLDESLLTGESLPVARGVGERVPGGALNGDGLLRLETVATGTETVLGRIVRLVEHAQSAKAPIQRLVDRVSAVFVPVVLAVAVLAFLGRWWWGGSVESALIDAVAVLVIACPCALGLATPTAIMVGTGVGARHGILIKDAAALELAHRVRIVAFDKTGTLTVGRPEVVALRPTAAGEGRLLQLAAALQTGSEHPLARAVLARAEAEQSDIPAVTAVRALPGRGIEGEVTGVPYLLGSSRLMQEQGIELAELASEAEALAASGNSVSWLATRSGQLLGLIGFGDRPKPGAREAVAVLKRLGIRTVMITGDNRGSAEAVGRQLGLDEVVAEVLPADKAAKVTALKADGAVVAMVGDGVNDAPALAAADVGIAMAEGSDLALHAAGIALLRGDPTLVAAALDLSRRCYGKIRQNLFWALIYNVIGIPLAALGYLNPMLAGAAMALSSVSVVGNALRLRRWRAPTAGSES</sequence>
<keyword evidence="10" id="KW-1003">Cell membrane</keyword>
<name>A0ABV8MM18_9NEIS</name>
<dbReference type="InterPro" id="IPR036412">
    <property type="entry name" value="HAD-like_sf"/>
</dbReference>
<dbReference type="PROSITE" id="PS00154">
    <property type="entry name" value="ATPASE_E1_E2"/>
    <property type="match status" value="1"/>
</dbReference>
<keyword evidence="13" id="KW-1185">Reference proteome</keyword>
<dbReference type="NCBIfam" id="TIGR01511">
    <property type="entry name" value="ATPase-IB1_Cu"/>
    <property type="match status" value="1"/>
</dbReference>
<dbReference type="RefSeq" id="WP_378160344.1">
    <property type="nucleotide sequence ID" value="NZ_JBHSBU010000001.1"/>
</dbReference>
<dbReference type="PROSITE" id="PS50846">
    <property type="entry name" value="HMA_2"/>
    <property type="match status" value="2"/>
</dbReference>
<dbReference type="PRINTS" id="PR00943">
    <property type="entry name" value="CUATPASE"/>
</dbReference>
<dbReference type="PANTHER" id="PTHR43520:SF8">
    <property type="entry name" value="P-TYPE CU(+) TRANSPORTER"/>
    <property type="match status" value="1"/>
</dbReference>
<dbReference type="EMBL" id="JBHSBU010000001">
    <property type="protein sequence ID" value="MFC4158062.1"/>
    <property type="molecule type" value="Genomic_DNA"/>
</dbReference>
<evidence type="ECO:0000256" key="10">
    <source>
        <dbReference type="RuleBase" id="RU362081"/>
    </source>
</evidence>
<keyword evidence="5 10" id="KW-0547">Nucleotide-binding</keyword>
<feature type="transmembrane region" description="Helical" evidence="10">
    <location>
        <begin position="248"/>
        <end position="266"/>
    </location>
</feature>
<keyword evidence="7" id="KW-1278">Translocase</keyword>
<dbReference type="Gene3D" id="3.40.50.1000">
    <property type="entry name" value="HAD superfamily/HAD-like"/>
    <property type="match status" value="1"/>
</dbReference>
<dbReference type="SFLD" id="SFLDS00003">
    <property type="entry name" value="Haloacid_Dehalogenase"/>
    <property type="match status" value="1"/>
</dbReference>
<dbReference type="SUPFAM" id="SSF55008">
    <property type="entry name" value="HMA, heavy metal-associated domain"/>
    <property type="match status" value="2"/>
</dbReference>
<accession>A0ABV8MM18</accession>
<dbReference type="InterPro" id="IPR017969">
    <property type="entry name" value="Heavy-metal-associated_CS"/>
</dbReference>
<evidence type="ECO:0000256" key="8">
    <source>
        <dbReference type="ARBA" id="ARBA00022989"/>
    </source>
</evidence>
<dbReference type="Pfam" id="PF00403">
    <property type="entry name" value="HMA"/>
    <property type="match status" value="1"/>
</dbReference>
<comment type="caution">
    <text evidence="12">The sequence shown here is derived from an EMBL/GenBank/DDBJ whole genome shotgun (WGS) entry which is preliminary data.</text>
</comment>
<dbReference type="InterPro" id="IPR001757">
    <property type="entry name" value="P_typ_ATPase"/>
</dbReference>
<evidence type="ECO:0000256" key="4">
    <source>
        <dbReference type="ARBA" id="ARBA00022723"/>
    </source>
</evidence>
<dbReference type="Pfam" id="PF00122">
    <property type="entry name" value="E1-E2_ATPase"/>
    <property type="match status" value="1"/>
</dbReference>
<dbReference type="Gene3D" id="3.30.70.100">
    <property type="match status" value="2"/>
</dbReference>
<proteinExistence type="inferred from homology"/>